<dbReference type="NCBIfam" id="TIGR01733">
    <property type="entry name" value="AA-adenyl-dom"/>
    <property type="match status" value="1"/>
</dbReference>
<dbReference type="FunFam" id="3.40.50.12780:FF:000012">
    <property type="entry name" value="Non-ribosomal peptide synthetase"/>
    <property type="match status" value="1"/>
</dbReference>
<dbReference type="InterPro" id="IPR025110">
    <property type="entry name" value="AMP-bd_C"/>
</dbReference>
<dbReference type="InterPro" id="IPR036736">
    <property type="entry name" value="ACP-like_sf"/>
</dbReference>
<dbReference type="InterPro" id="IPR036291">
    <property type="entry name" value="NAD(P)-bd_dom_sf"/>
</dbReference>
<evidence type="ECO:0000313" key="6">
    <source>
        <dbReference type="EMBL" id="QDX93658.1"/>
    </source>
</evidence>
<protein>
    <submittedName>
        <fullName evidence="6">Amino acid adenylation domain-containing protein</fullName>
    </submittedName>
</protein>
<dbReference type="InterPro" id="IPR000873">
    <property type="entry name" value="AMP-dep_synth/lig_dom"/>
</dbReference>
<comment type="similarity">
    <text evidence="1">Belongs to the ATP-dependent AMP-binding enzyme family.</text>
</comment>
<dbReference type="InterPro" id="IPR010071">
    <property type="entry name" value="AA_adenyl_dom"/>
</dbReference>
<dbReference type="InterPro" id="IPR020845">
    <property type="entry name" value="AMP-binding_CS"/>
</dbReference>
<dbReference type="Gene3D" id="2.30.38.10">
    <property type="entry name" value="Luciferase, Domain 3"/>
    <property type="match status" value="1"/>
</dbReference>
<dbReference type="CDD" id="cd05930">
    <property type="entry name" value="A_NRPS"/>
    <property type="match status" value="1"/>
</dbReference>
<dbReference type="Pfam" id="PF07993">
    <property type="entry name" value="NAD_binding_4"/>
    <property type="match status" value="1"/>
</dbReference>
<dbReference type="PANTHER" id="PTHR44845:SF7">
    <property type="entry name" value="PLIPASTATIN SYNTHASE SUBUNIT D"/>
    <property type="match status" value="1"/>
</dbReference>
<dbReference type="Gene3D" id="1.10.1200.10">
    <property type="entry name" value="ACP-like"/>
    <property type="match status" value="1"/>
</dbReference>
<keyword evidence="3" id="KW-0597">Phosphoprotein</keyword>
<reference evidence="6 7" key="1">
    <citation type="submission" date="2018-11" db="EMBL/GenBank/DDBJ databases">
        <title>Phylogenetic determinants of toxin gene distribution in genomes of Brevibacillus laterosporus.</title>
        <authorList>
            <person name="Glare T.R."/>
            <person name="Durrant A."/>
            <person name="Berry C."/>
            <person name="Palma L."/>
            <person name="Ormskirk M."/>
            <person name="Cox M.O."/>
        </authorList>
    </citation>
    <scope>NUCLEOTIDE SEQUENCE [LARGE SCALE GENOMIC DNA]</scope>
    <source>
        <strain evidence="6 7">1821L</strain>
    </source>
</reference>
<dbReference type="Proteomes" id="UP000319432">
    <property type="component" value="Chromosome"/>
</dbReference>
<dbReference type="PIRSF" id="PIRSF001617">
    <property type="entry name" value="Alpha-AR"/>
    <property type="match status" value="1"/>
</dbReference>
<dbReference type="InterPro" id="IPR006162">
    <property type="entry name" value="Ppantetheine_attach_site"/>
</dbReference>
<dbReference type="OrthoDB" id="9765680at2"/>
<dbReference type="InterPro" id="IPR013120">
    <property type="entry name" value="FAR_NAD-bd"/>
</dbReference>
<dbReference type="InterPro" id="IPR009081">
    <property type="entry name" value="PP-bd_ACP"/>
</dbReference>
<dbReference type="Gene3D" id="3.40.50.720">
    <property type="entry name" value="NAD(P)-binding Rossmann-like Domain"/>
    <property type="match status" value="1"/>
</dbReference>
<evidence type="ECO:0000259" key="5">
    <source>
        <dbReference type="PROSITE" id="PS50075"/>
    </source>
</evidence>
<accession>A0A518V9I2</accession>
<keyword evidence="7" id="KW-1185">Reference proteome</keyword>
<dbReference type="PROSITE" id="PS50075">
    <property type="entry name" value="CARRIER"/>
    <property type="match status" value="1"/>
</dbReference>
<dbReference type="Pfam" id="PF00550">
    <property type="entry name" value="PP-binding"/>
    <property type="match status" value="1"/>
</dbReference>
<dbReference type="GO" id="GO:0017000">
    <property type="term" value="P:antibiotic biosynthetic process"/>
    <property type="evidence" value="ECO:0007669"/>
    <property type="project" value="UniProtKB-KW"/>
</dbReference>
<dbReference type="Pfam" id="PF13193">
    <property type="entry name" value="AMP-binding_C"/>
    <property type="match status" value="1"/>
</dbReference>
<dbReference type="SUPFAM" id="SSF52777">
    <property type="entry name" value="CoA-dependent acyltransferases"/>
    <property type="match status" value="1"/>
</dbReference>
<dbReference type="Gene3D" id="3.40.50.980">
    <property type="match status" value="2"/>
</dbReference>
<evidence type="ECO:0000256" key="1">
    <source>
        <dbReference type="ARBA" id="ARBA00006432"/>
    </source>
</evidence>
<evidence type="ECO:0000313" key="7">
    <source>
        <dbReference type="Proteomes" id="UP000319432"/>
    </source>
</evidence>
<dbReference type="SUPFAM" id="SSF51735">
    <property type="entry name" value="NAD(P)-binding Rossmann-fold domains"/>
    <property type="match status" value="1"/>
</dbReference>
<evidence type="ECO:0000256" key="2">
    <source>
        <dbReference type="ARBA" id="ARBA00022450"/>
    </source>
</evidence>
<evidence type="ECO:0000256" key="3">
    <source>
        <dbReference type="ARBA" id="ARBA00022553"/>
    </source>
</evidence>
<dbReference type="CDD" id="cd05235">
    <property type="entry name" value="SDR_e1"/>
    <property type="match status" value="1"/>
</dbReference>
<dbReference type="PROSITE" id="PS00012">
    <property type="entry name" value="PHOSPHOPANTETHEINE"/>
    <property type="match status" value="1"/>
</dbReference>
<keyword evidence="2" id="KW-0596">Phosphopantetheine</keyword>
<gene>
    <name evidence="6" type="ORF">EEL30_15970</name>
</gene>
<dbReference type="Gene3D" id="3.30.300.30">
    <property type="match status" value="1"/>
</dbReference>
<dbReference type="SUPFAM" id="SSF56801">
    <property type="entry name" value="Acetyl-CoA synthetase-like"/>
    <property type="match status" value="1"/>
</dbReference>
<keyword evidence="4" id="KW-0045">Antibiotic biosynthesis</keyword>
<dbReference type="AlphaFoldDB" id="A0A518V9I2"/>
<dbReference type="NCBIfam" id="TIGR01746">
    <property type="entry name" value="Thioester-redct"/>
    <property type="match status" value="1"/>
</dbReference>
<organism evidence="6 7">
    <name type="scientific">Brevibacillus laterosporus</name>
    <name type="common">Bacillus laterosporus</name>
    <dbReference type="NCBI Taxonomy" id="1465"/>
    <lineage>
        <taxon>Bacteria</taxon>
        <taxon>Bacillati</taxon>
        <taxon>Bacillota</taxon>
        <taxon>Bacilli</taxon>
        <taxon>Bacillales</taxon>
        <taxon>Paenibacillaceae</taxon>
        <taxon>Brevibacillus</taxon>
    </lineage>
</organism>
<dbReference type="FunFam" id="3.40.50.980:FF:000001">
    <property type="entry name" value="Non-ribosomal peptide synthetase"/>
    <property type="match status" value="1"/>
</dbReference>
<dbReference type="EMBL" id="CP033464">
    <property type="protein sequence ID" value="QDX93658.1"/>
    <property type="molecule type" value="Genomic_DNA"/>
</dbReference>
<dbReference type="InterPro" id="IPR045851">
    <property type="entry name" value="AMP-bd_C_sf"/>
</dbReference>
<evidence type="ECO:0000256" key="4">
    <source>
        <dbReference type="ARBA" id="ARBA00023194"/>
    </source>
</evidence>
<dbReference type="Gene3D" id="3.30.559.30">
    <property type="entry name" value="Nonribosomal peptide synthetase, condensation domain"/>
    <property type="match status" value="1"/>
</dbReference>
<proteinExistence type="inferred from homology"/>
<dbReference type="InterPro" id="IPR010080">
    <property type="entry name" value="Thioester_reductase-like_dom"/>
</dbReference>
<sequence length="1226" mass="138662">MQNTTRFEPIAFPLDNNRSSQRTSTVTTRSSYELTPFMTKLWEKGQGLHLLALYMMWLHRVSGTEQITVGTLVQEKWVPIAVTVQKEMSFVHLLDLVEQAWTTISELVDESYESYFLEQFPSTFSVQQSVFAIPSQPAAPLHVEIMVNETETRWHMCYDSNSFNGQTIDRFMEQIEHLAEQAVLQPNSPFSAYPMLSRMEEQLYQSINQTYLPFPANKTIVDIFQEIVEEFGERVALQTDVASYTYNELEAASNQVAVMLLQYGVEPGQYVSLFMERSIEATIALLGIIKAGAAYVPLDPHHPRERNAHIIKETNSHVVLSSSAYRELVLQAIPNAQVLWMEDIEQYPQNAVKPAITPFHPAYVIFTSGSTGTPKGVILHHQGVVNYRLAMRKMMNVTEQDVFTQFITFSFDASIHEVFGGLLNGVTLHFLTGEERMDTIAFAKAVKRVGITCIPGIPAAFFNQLVKTLPSMETACFAKVKSIGVGGELLTGEVARSFQAKFSTDTILYNLYGPTECTVTATFHAVTEPVKNDTISVPIGKPLANYELYLVNEANQLCPIGVPGEILISTVGISQGYLHMPEKTKEAFIPDPFTKGSGKTFYKTGDMARMLEDGSVEYLERKDFQVKIRGHRIEIGEIEERLSTYPDIQNVTVIVKKDRDNQNRLVAFYTTGTNQEIDPSLLQDFSSQKLPPYMIPAQFGYITTMPITPTGKIDRKFLANIELIPMTKNRIYIAPKTEIEQEIARVWQTGLGVDQVSLSDNFFEIGGHSLKILELLVELKPKHPMLKINDFFTYPTVQSLAQRIEELQLDQHKKEQASTASSAMNRRMEEVLTEYPERLRTTKQVVRRPQQTFLLTGATGYLGSHLLHELLQTTSGTIYCLVRGADIQGSHERLQQNYSFYFGDQHKQQLRSRIKVVLGDLQQVGLGLSKEDWSELAQHVDAIMHSGADVAHFGEAQHFYQVNVRSTETLLALAREKQGTHLHFVSTIGIPEELSNAGKWQELRNAEQMDYSIVLENHYINSKWESEKLVMKAYEQEGIPVTIYRPGNLSSHSQTGKFQRNMGTNAMYRMCRAMFLLKVAPHADWLVDFTPVDFAGKAIATLALQEEAVGGIFHIVNPEQITYAELLKHFQSFGYELSLVSQQEYEQWLFDTTAKNREGMELAITQLEGDGAHDSHVRFACPQTTTLLQKVHIACPKPTKDYFEAMVKYAIVNEYFPLPTLVETIC</sequence>
<name>A0A518V9I2_BRELA</name>
<dbReference type="PROSITE" id="PS00455">
    <property type="entry name" value="AMP_BINDING"/>
    <property type="match status" value="1"/>
</dbReference>
<dbReference type="Pfam" id="PF00501">
    <property type="entry name" value="AMP-binding"/>
    <property type="match status" value="1"/>
</dbReference>
<dbReference type="SUPFAM" id="SSF47336">
    <property type="entry name" value="ACP-like"/>
    <property type="match status" value="1"/>
</dbReference>
<dbReference type="PANTHER" id="PTHR44845">
    <property type="entry name" value="CARRIER DOMAIN-CONTAINING PROTEIN"/>
    <property type="match status" value="1"/>
</dbReference>
<feature type="domain" description="Carrier" evidence="5">
    <location>
        <begin position="734"/>
        <end position="808"/>
    </location>
</feature>